<name>A0ABX5R6E4_9GAMM</name>
<protein>
    <recommendedName>
        <fullName evidence="3">SIR2-like domain-containing protein</fullName>
    </recommendedName>
</protein>
<dbReference type="InterPro" id="IPR027417">
    <property type="entry name" value="P-loop_NTPase"/>
</dbReference>
<dbReference type="Gene3D" id="3.40.50.300">
    <property type="entry name" value="P-loop containing nucleotide triphosphate hydrolases"/>
    <property type="match status" value="1"/>
</dbReference>
<evidence type="ECO:0000313" key="1">
    <source>
        <dbReference type="EMBL" id="QAX81245.1"/>
    </source>
</evidence>
<reference evidence="2" key="1">
    <citation type="submission" date="2018-09" db="EMBL/GenBank/DDBJ databases">
        <title>Yersinia hibernicus sp. nov.</title>
        <authorList>
            <person name="Nguyen S.V."/>
            <person name="Mundanda D.M."/>
            <person name="Anes J."/>
            <person name="Fanning S."/>
        </authorList>
    </citation>
    <scope>NUCLEOTIDE SEQUENCE [LARGE SCALE GENOMIC DNA]</scope>
    <source>
        <strain evidence="2">CFS1934</strain>
    </source>
</reference>
<dbReference type="InterPro" id="IPR029035">
    <property type="entry name" value="DHS-like_NAD/FAD-binding_dom"/>
</dbReference>
<keyword evidence="2" id="KW-1185">Reference proteome</keyword>
<dbReference type="Proteomes" id="UP000288804">
    <property type="component" value="Chromosome"/>
</dbReference>
<organism evidence="1 2">
    <name type="scientific">Yersinia hibernica</name>
    <dbReference type="NCBI Taxonomy" id="2339259"/>
    <lineage>
        <taxon>Bacteria</taxon>
        <taxon>Pseudomonadati</taxon>
        <taxon>Pseudomonadota</taxon>
        <taxon>Gammaproteobacteria</taxon>
        <taxon>Enterobacterales</taxon>
        <taxon>Yersiniaceae</taxon>
        <taxon>Yersinia</taxon>
    </lineage>
</organism>
<dbReference type="SUPFAM" id="SSF52540">
    <property type="entry name" value="P-loop containing nucleoside triphosphate hydrolases"/>
    <property type="match status" value="1"/>
</dbReference>
<dbReference type="EMBL" id="CP032487">
    <property type="protein sequence ID" value="QAX81245.1"/>
    <property type="molecule type" value="Genomic_DNA"/>
</dbReference>
<dbReference type="Pfam" id="PF13289">
    <property type="entry name" value="SIR2_2"/>
    <property type="match status" value="1"/>
</dbReference>
<proteinExistence type="predicted"/>
<accession>A0ABX5R6E4</accession>
<dbReference type="SUPFAM" id="SSF52467">
    <property type="entry name" value="DHS-like NAD/FAD-binding domain"/>
    <property type="match status" value="1"/>
</dbReference>
<gene>
    <name evidence="1" type="ORF">D5F51_17985</name>
</gene>
<sequence>MDNKIPNQLIEAIVDNKLIIFVGAGLSFSSGLPTWKKIVLDTLNSPNVEKGSAFKDALEVGILSPLEVLDKIKEKNKRDVYINFEKAVSEKKLAPIYNKLSKLSKKFITTNYDYLIEYNTGIYKVDTSSNYNLQKLDQEDSFVLKIHGCASAIDNAIIFTSDYDTLYKGSSTGGLANFQLNKILSTHSCLFIGYSLSDSYLVELFDSLNKMYNGIGREHFIITTEDVNHDFVETIKLGSYKLFPEYIDSLIAIIEEKNTVSNNTDPNLHSNTTELSSHDDEGFQLTLGHDTPPVIENWAGRVDELNALKLSHKACFITGIGGQGKSALASKFLTDVDRNEYVYCDWRDFKEEELNFQTKLYQLIELVSNNQIKVNSLIGLETDLLVDKFFNLLGTRKGIFVFDNIDKYIDLQSFTPTGDMKKFFDYVLSSPHNSRFIFTCRPFIHFAGVGSYQIRLEGLKLTEVAELISKYHKNIKSNELSHLAYRLYQNTQGHPLWMGLILAQSRVNFNQIDVVLGKIEKRDLSKDDTNFSTIVSATVLEDLWDGLKEREKIILRTLSICNIAESQEELSKIVAKKINYNQFSKGLRSLKSLNLIVEKEGEGYLELHPLVREFIKGKYDTRDQESYIALYMSYLDGYIVLLKNKFGKVLPHDDIDFLIKKVEVLISAGRLQNAVDEIRLTCDSLLISGYCEEFLRLCDLVMDRVSWTHSFITKILGFHEFMDTFFTRSAEFGRYDIFDKYIEKYLSVFQVADSNQILIKSSKCHRYWVEGDFDKSITFGKSAADLIDLLGQKDSWSGKHRYHLALRDSGIESNILIALDYFCEGKSLDELTNDDIDMTFSTHYGNIGKCYLLLKEYKKALKLVCKSYQTFINGNLSYHDLHNIGYASKWLSDIFTVTMPNNPANLYFLLYARNAWKNDMPSEANKISHTISSFPANAANQSIISLESWQIEKFCNDMVSTILNNKN</sequence>
<evidence type="ECO:0000313" key="2">
    <source>
        <dbReference type="Proteomes" id="UP000288804"/>
    </source>
</evidence>
<evidence type="ECO:0008006" key="3">
    <source>
        <dbReference type="Google" id="ProtNLM"/>
    </source>
</evidence>
<dbReference type="RefSeq" id="WP_129198200.1">
    <property type="nucleotide sequence ID" value="NZ_CP032487.1"/>
</dbReference>